<dbReference type="FunFam" id="3.30.230.40:FF:000003">
    <property type="entry name" value="Imidazoleglycerol-phosphate dehydratase HisB"/>
    <property type="match status" value="1"/>
</dbReference>
<accession>X1K5M5</accession>
<comment type="caution">
    <text evidence="5">The sequence shown here is derived from an EMBL/GenBank/DDBJ whole genome shotgun (WGS) entry which is preliminary data.</text>
</comment>
<sequence>MANRVSTIKRETKETSISLELDIDGSGKWEIGTGLQMFDHLLAQLAQHGRFDLKISATGDDQHHLIEDVAICLGRAFGEALGEKRSIVRMGDASVPMDDALATVAVINFAKSPPEPGPGKVPETVARVRMSYEHLKTITFVLARHVKKIERENSVSYPIPPKVLSSLGIAKEDWDGFWESTNFQI</sequence>
<evidence type="ECO:0000256" key="2">
    <source>
        <dbReference type="ARBA" id="ARBA00022605"/>
    </source>
</evidence>
<evidence type="ECO:0008006" key="6">
    <source>
        <dbReference type="Google" id="ProtNLM"/>
    </source>
</evidence>
<dbReference type="AlphaFoldDB" id="X1K5M5"/>
<evidence type="ECO:0000256" key="3">
    <source>
        <dbReference type="ARBA" id="ARBA00023102"/>
    </source>
</evidence>
<protein>
    <recommendedName>
        <fullName evidence="6">Imidazoleglycerol-phosphate dehydratase</fullName>
    </recommendedName>
</protein>
<gene>
    <name evidence="5" type="ORF">S06H3_02553</name>
</gene>
<evidence type="ECO:0000256" key="1">
    <source>
        <dbReference type="ARBA" id="ARBA00005047"/>
    </source>
</evidence>
<name>X1K5M5_9ZZZZ</name>
<dbReference type="EMBL" id="BARV01000759">
    <property type="protein sequence ID" value="GAI01868.1"/>
    <property type="molecule type" value="Genomic_DNA"/>
</dbReference>
<dbReference type="Pfam" id="PF00475">
    <property type="entry name" value="IGPD"/>
    <property type="match status" value="1"/>
</dbReference>
<keyword evidence="2" id="KW-0028">Amino-acid biosynthesis</keyword>
<keyword evidence="4" id="KW-0456">Lyase</keyword>
<comment type="pathway">
    <text evidence="1">Amino-acid biosynthesis; L-histidine biosynthesis; L-histidine from 5-phospho-alpha-D-ribose 1-diphosphate: step 6/9.</text>
</comment>
<dbReference type="PANTHER" id="PTHR23133">
    <property type="entry name" value="IMIDAZOLEGLYCEROL-PHOSPHATE DEHYDRATASE HIS7"/>
    <property type="match status" value="1"/>
</dbReference>
<dbReference type="InterPro" id="IPR020568">
    <property type="entry name" value="Ribosomal_Su5_D2-typ_SF"/>
</dbReference>
<proteinExistence type="predicted"/>
<dbReference type="SUPFAM" id="SSF54211">
    <property type="entry name" value="Ribosomal protein S5 domain 2-like"/>
    <property type="match status" value="1"/>
</dbReference>
<dbReference type="InterPro" id="IPR038494">
    <property type="entry name" value="IGPD_sf"/>
</dbReference>
<dbReference type="PANTHER" id="PTHR23133:SF2">
    <property type="entry name" value="IMIDAZOLEGLYCEROL-PHOSPHATE DEHYDRATASE"/>
    <property type="match status" value="1"/>
</dbReference>
<reference evidence="5" key="1">
    <citation type="journal article" date="2014" name="Front. Microbiol.">
        <title>High frequency of phylogenetically diverse reductive dehalogenase-homologous genes in deep subseafloor sedimentary metagenomes.</title>
        <authorList>
            <person name="Kawai M."/>
            <person name="Futagami T."/>
            <person name="Toyoda A."/>
            <person name="Takaki Y."/>
            <person name="Nishi S."/>
            <person name="Hori S."/>
            <person name="Arai W."/>
            <person name="Tsubouchi T."/>
            <person name="Morono Y."/>
            <person name="Uchiyama I."/>
            <person name="Ito T."/>
            <person name="Fujiyama A."/>
            <person name="Inagaki F."/>
            <person name="Takami H."/>
        </authorList>
    </citation>
    <scope>NUCLEOTIDE SEQUENCE</scope>
    <source>
        <strain evidence="5">Expedition CK06-06</strain>
    </source>
</reference>
<organism evidence="5">
    <name type="scientific">marine sediment metagenome</name>
    <dbReference type="NCBI Taxonomy" id="412755"/>
    <lineage>
        <taxon>unclassified sequences</taxon>
        <taxon>metagenomes</taxon>
        <taxon>ecological metagenomes</taxon>
    </lineage>
</organism>
<evidence type="ECO:0000313" key="5">
    <source>
        <dbReference type="EMBL" id="GAI01868.1"/>
    </source>
</evidence>
<dbReference type="Gene3D" id="3.30.230.40">
    <property type="entry name" value="Imidazole glycerol phosphate dehydratase, domain 1"/>
    <property type="match status" value="1"/>
</dbReference>
<evidence type="ECO:0000256" key="4">
    <source>
        <dbReference type="ARBA" id="ARBA00023239"/>
    </source>
</evidence>
<keyword evidence="3" id="KW-0368">Histidine biosynthesis</keyword>
<dbReference type="InterPro" id="IPR000807">
    <property type="entry name" value="ImidazoleglycerolP_deHydtase"/>
</dbReference>
<dbReference type="GO" id="GO:0004424">
    <property type="term" value="F:imidazoleglycerol-phosphate dehydratase activity"/>
    <property type="evidence" value="ECO:0007669"/>
    <property type="project" value="InterPro"/>
</dbReference>
<dbReference type="GO" id="GO:0000105">
    <property type="term" value="P:L-histidine biosynthetic process"/>
    <property type="evidence" value="ECO:0007669"/>
    <property type="project" value="UniProtKB-KW"/>
</dbReference>